<keyword evidence="4" id="KW-1185">Reference proteome</keyword>
<evidence type="ECO:0000313" key="3">
    <source>
        <dbReference type="EMBL" id="CAG7830717.1"/>
    </source>
</evidence>
<organism evidence="3 4">
    <name type="scientific">Allacma fusca</name>
    <dbReference type="NCBI Taxonomy" id="39272"/>
    <lineage>
        <taxon>Eukaryota</taxon>
        <taxon>Metazoa</taxon>
        <taxon>Ecdysozoa</taxon>
        <taxon>Arthropoda</taxon>
        <taxon>Hexapoda</taxon>
        <taxon>Collembola</taxon>
        <taxon>Symphypleona</taxon>
        <taxon>Sminthuridae</taxon>
        <taxon>Allacma</taxon>
    </lineage>
</organism>
<dbReference type="AlphaFoldDB" id="A0A8J2L965"/>
<accession>A0A8J2L965</accession>
<name>A0A8J2L965_9HEXA</name>
<dbReference type="PANTHER" id="PTHR31307:SF3">
    <property type="entry name" value="HOMEODOMAIN-LIKE SUPERFAMILY PROTEIN"/>
    <property type="match status" value="1"/>
</dbReference>
<gene>
    <name evidence="3" type="ORF">AFUS01_LOCUS40504</name>
</gene>
<protein>
    <recommendedName>
        <fullName evidence="2">Myb/SANT-like DNA-binding domain-containing protein</fullName>
    </recommendedName>
</protein>
<feature type="region of interest" description="Disordered" evidence="1">
    <location>
        <begin position="143"/>
        <end position="170"/>
    </location>
</feature>
<dbReference type="PANTHER" id="PTHR31307">
    <property type="entry name" value="TRIHELIX TRANSCRIPTION FACTOR ASIL2"/>
    <property type="match status" value="1"/>
</dbReference>
<dbReference type="Pfam" id="PF13837">
    <property type="entry name" value="Myb_DNA-bind_4"/>
    <property type="match status" value="1"/>
</dbReference>
<sequence length="233" mass="26841">MSLEEANSRTKRDGNWRANEIKKLITLYAEKFAELEIMCVQKPIYEWISKKLLERNIVKNQLQVMRKISWLRQEYRKQNPGPTGGAPSKWEFYLDLHKILHERPSLNSAAAETSEIGLDDSSEIQTSFSTDSQPSTPISITAEDIDTASERCSPEENETGKRKRRRTENSDVVKIAKSSFEFMKVEANKRAEMREELKTFNDQILRHFDRMATASERLVDAMVNCAGNSPHDL</sequence>
<dbReference type="InterPro" id="IPR044823">
    <property type="entry name" value="ASIL1/2-like"/>
</dbReference>
<dbReference type="Proteomes" id="UP000708208">
    <property type="component" value="Unassembled WGS sequence"/>
</dbReference>
<comment type="caution">
    <text evidence="3">The sequence shown here is derived from an EMBL/GenBank/DDBJ whole genome shotgun (WGS) entry which is preliminary data.</text>
</comment>
<dbReference type="InterPro" id="IPR044822">
    <property type="entry name" value="Myb_DNA-bind_4"/>
</dbReference>
<evidence type="ECO:0000256" key="1">
    <source>
        <dbReference type="SAM" id="MobiDB-lite"/>
    </source>
</evidence>
<reference evidence="3" key="1">
    <citation type="submission" date="2021-06" db="EMBL/GenBank/DDBJ databases">
        <authorList>
            <person name="Hodson N. C."/>
            <person name="Mongue J. A."/>
            <person name="Jaron S. K."/>
        </authorList>
    </citation>
    <scope>NUCLEOTIDE SEQUENCE</scope>
</reference>
<proteinExistence type="predicted"/>
<dbReference type="OrthoDB" id="691673at2759"/>
<evidence type="ECO:0000313" key="4">
    <source>
        <dbReference type="Proteomes" id="UP000708208"/>
    </source>
</evidence>
<feature type="domain" description="Myb/SANT-like DNA-binding" evidence="2">
    <location>
        <begin position="15"/>
        <end position="99"/>
    </location>
</feature>
<dbReference type="EMBL" id="CAJVCH010557259">
    <property type="protein sequence ID" value="CAG7830717.1"/>
    <property type="molecule type" value="Genomic_DNA"/>
</dbReference>
<feature type="compositionally biased region" description="Basic and acidic residues" evidence="1">
    <location>
        <begin position="148"/>
        <end position="160"/>
    </location>
</feature>
<evidence type="ECO:0000259" key="2">
    <source>
        <dbReference type="Pfam" id="PF13837"/>
    </source>
</evidence>